<dbReference type="RefSeq" id="WP_147895503.1">
    <property type="nucleotide sequence ID" value="NZ_BAAANR010000001.1"/>
</dbReference>
<dbReference type="EMBL" id="VRSV01000002">
    <property type="protein sequence ID" value="TXK10328.1"/>
    <property type="molecule type" value="Genomic_DNA"/>
</dbReference>
<dbReference type="Pfam" id="PF00723">
    <property type="entry name" value="Glyco_hydro_15"/>
    <property type="match status" value="1"/>
</dbReference>
<sequence length="374" mass="39924">MTTTPRVDLDALLDRSRAVITTLQQPNGAYPASPTFSAYRGYCWLRDGAFIADGASAAGEVASASAFFDWCAMVVERHGSRIDEIVAAAAAGAPLPDDRMLPARFTFDGSLGDDDWWDFQLDGYGTWLWAAAEHAARHGVDVGRWSAAAALTIDYLLSSWQRPCFDWWEEHSEEVHVSTLGCVAAGLAAAADSGLVSGDRALRARAGAERVRARIEQSGVVDGHLVKWFGSTAVDASLSALIAPLGVIDASSDLGAATLRAVSADLEVDGGVHRFLADTFYGGGRWPLLSCFLGLAYAASGDRDSAQRLLDWAASTATDEGTLPEQVAGHLLSPEHQQEWIDRWGPVANPLLWSHAMVLRLAAELGTNRGEVAA</sequence>
<reference evidence="2 3" key="1">
    <citation type="submission" date="2019-08" db="EMBL/GenBank/DDBJ databases">
        <authorList>
            <person name="Dong K."/>
        </authorList>
    </citation>
    <scope>NUCLEOTIDE SEQUENCE [LARGE SCALE GENOMIC DNA]</scope>
    <source>
        <strain evidence="2 3">JCM14558</strain>
    </source>
</reference>
<evidence type="ECO:0000313" key="3">
    <source>
        <dbReference type="Proteomes" id="UP000321034"/>
    </source>
</evidence>
<dbReference type="AlphaFoldDB" id="A0A5C8HWT4"/>
<dbReference type="Gene3D" id="1.50.10.10">
    <property type="match status" value="1"/>
</dbReference>
<dbReference type="InterPro" id="IPR011613">
    <property type="entry name" value="GH15-like"/>
</dbReference>
<accession>A0A5C8HWT4</accession>
<protein>
    <submittedName>
        <fullName evidence="2">Glycoside hydrolase family 15</fullName>
    </submittedName>
</protein>
<name>A0A5C8HWT4_9MICO</name>
<dbReference type="Proteomes" id="UP000321034">
    <property type="component" value="Unassembled WGS sequence"/>
</dbReference>
<dbReference type="GO" id="GO:0004553">
    <property type="term" value="F:hydrolase activity, hydrolyzing O-glycosyl compounds"/>
    <property type="evidence" value="ECO:0007669"/>
    <property type="project" value="TreeGrafter"/>
</dbReference>
<dbReference type="InterPro" id="IPR008928">
    <property type="entry name" value="6-hairpin_glycosidase_sf"/>
</dbReference>
<dbReference type="GO" id="GO:0005975">
    <property type="term" value="P:carbohydrate metabolic process"/>
    <property type="evidence" value="ECO:0007669"/>
    <property type="project" value="InterPro"/>
</dbReference>
<gene>
    <name evidence="2" type="ORF">FVP77_15910</name>
</gene>
<dbReference type="OrthoDB" id="3902805at2"/>
<dbReference type="SUPFAM" id="SSF48208">
    <property type="entry name" value="Six-hairpin glycosidases"/>
    <property type="match status" value="1"/>
</dbReference>
<feature type="domain" description="GH15-like" evidence="1">
    <location>
        <begin position="9"/>
        <end position="286"/>
    </location>
</feature>
<dbReference type="PANTHER" id="PTHR31616:SF0">
    <property type="entry name" value="GLUCAN 1,4-ALPHA-GLUCOSIDASE"/>
    <property type="match status" value="1"/>
</dbReference>
<keyword evidence="2" id="KW-0378">Hydrolase</keyword>
<keyword evidence="3" id="KW-1185">Reference proteome</keyword>
<evidence type="ECO:0000259" key="1">
    <source>
        <dbReference type="Pfam" id="PF00723"/>
    </source>
</evidence>
<dbReference type="InterPro" id="IPR012341">
    <property type="entry name" value="6hp_glycosidase-like_sf"/>
</dbReference>
<dbReference type="PANTHER" id="PTHR31616">
    <property type="entry name" value="TREHALASE"/>
    <property type="match status" value="1"/>
</dbReference>
<organism evidence="2 3">
    <name type="scientific">Microbacterium hatanonis</name>
    <dbReference type="NCBI Taxonomy" id="404366"/>
    <lineage>
        <taxon>Bacteria</taxon>
        <taxon>Bacillati</taxon>
        <taxon>Actinomycetota</taxon>
        <taxon>Actinomycetes</taxon>
        <taxon>Micrococcales</taxon>
        <taxon>Microbacteriaceae</taxon>
        <taxon>Microbacterium</taxon>
    </lineage>
</organism>
<evidence type="ECO:0000313" key="2">
    <source>
        <dbReference type="EMBL" id="TXK10328.1"/>
    </source>
</evidence>
<proteinExistence type="predicted"/>
<comment type="caution">
    <text evidence="2">The sequence shown here is derived from an EMBL/GenBank/DDBJ whole genome shotgun (WGS) entry which is preliminary data.</text>
</comment>